<dbReference type="AlphaFoldDB" id="A0A371XH12"/>
<organism evidence="1 2">
    <name type="scientific">Mesorhizobium denitrificans</name>
    <dbReference type="NCBI Taxonomy" id="2294114"/>
    <lineage>
        <taxon>Bacteria</taxon>
        <taxon>Pseudomonadati</taxon>
        <taxon>Pseudomonadota</taxon>
        <taxon>Alphaproteobacteria</taxon>
        <taxon>Hyphomicrobiales</taxon>
        <taxon>Phyllobacteriaceae</taxon>
        <taxon>Mesorhizobium</taxon>
    </lineage>
</organism>
<accession>A0A371XH12</accession>
<reference evidence="2" key="1">
    <citation type="submission" date="2018-08" db="EMBL/GenBank/DDBJ databases">
        <authorList>
            <person name="Im W.T."/>
        </authorList>
    </citation>
    <scope>NUCLEOTIDE SEQUENCE [LARGE SCALE GENOMIC DNA]</scope>
    <source>
        <strain evidence="2">LA-28</strain>
    </source>
</reference>
<gene>
    <name evidence="1" type="ORF">DY251_05990</name>
</gene>
<evidence type="ECO:0000313" key="2">
    <source>
        <dbReference type="Proteomes" id="UP000262379"/>
    </source>
</evidence>
<keyword evidence="2" id="KW-1185">Reference proteome</keyword>
<proteinExistence type="predicted"/>
<dbReference type="EMBL" id="QURN01000004">
    <property type="protein sequence ID" value="RFC68517.1"/>
    <property type="molecule type" value="Genomic_DNA"/>
</dbReference>
<protein>
    <submittedName>
        <fullName evidence="1">Uncharacterized protein</fullName>
    </submittedName>
</protein>
<sequence length="86" mass="9684">MSDPAEEAENWRLVLSPLGEAWSGRARYAAAMYFYKRGDMNAKTLEVYRVSSRLDNQDPLSIIRERGIGEAWLAKLEAIAASQSHP</sequence>
<name>A0A371XH12_9HYPH</name>
<dbReference type="RefSeq" id="WP_116622952.1">
    <property type="nucleotide sequence ID" value="NZ_QURN01000004.1"/>
</dbReference>
<comment type="caution">
    <text evidence="1">The sequence shown here is derived from an EMBL/GenBank/DDBJ whole genome shotgun (WGS) entry which is preliminary data.</text>
</comment>
<dbReference type="Proteomes" id="UP000262379">
    <property type="component" value="Unassembled WGS sequence"/>
</dbReference>
<evidence type="ECO:0000313" key="1">
    <source>
        <dbReference type="EMBL" id="RFC68517.1"/>
    </source>
</evidence>